<dbReference type="EMBL" id="SKBU01000031">
    <property type="protein sequence ID" value="TCJ14844.1"/>
    <property type="molecule type" value="Genomic_DNA"/>
</dbReference>
<dbReference type="CDD" id="cd03219">
    <property type="entry name" value="ABC_Mj1267_LivG_branched"/>
    <property type="match status" value="1"/>
</dbReference>
<evidence type="ECO:0000256" key="1">
    <source>
        <dbReference type="ARBA" id="ARBA00022448"/>
    </source>
</evidence>
<keyword evidence="1" id="KW-0813">Transport</keyword>
<gene>
    <name evidence="5" type="ORF">E0L93_13995</name>
</gene>
<sequence>MPALELESVCKRFGALSAIDGVSFAVEPGERVALVGPNGAGKTTLFNLISGELPPDSGTVRLGGRDVTRHTPEKMAREGLGRTFQRNSLFMESTVYENVRLAVQARAGVSFQMLRPITAYSRLGEETERVLELVRLSGRAGVRASELSYGEQRQLELGIALATGPRVLLLDEPTAGMSAQETGEMVAMLKELPGEITLLIVEHDMDVVGALARRILVLNFGRLIADGPLEEVRRNEEVLAAYLGVGEEVRDA</sequence>
<dbReference type="InterPro" id="IPR003593">
    <property type="entry name" value="AAA+_ATPase"/>
</dbReference>
<dbReference type="GO" id="GO:0042941">
    <property type="term" value="P:D-alanine transmembrane transport"/>
    <property type="evidence" value="ECO:0007669"/>
    <property type="project" value="TreeGrafter"/>
</dbReference>
<dbReference type="GO" id="GO:0015808">
    <property type="term" value="P:L-alanine transport"/>
    <property type="evidence" value="ECO:0007669"/>
    <property type="project" value="TreeGrafter"/>
</dbReference>
<dbReference type="AlphaFoldDB" id="A0A4R1BCU8"/>
<comment type="caution">
    <text evidence="5">The sequence shown here is derived from an EMBL/GenBank/DDBJ whole genome shotgun (WGS) entry which is preliminary data.</text>
</comment>
<evidence type="ECO:0000313" key="6">
    <source>
        <dbReference type="Proteomes" id="UP000295244"/>
    </source>
</evidence>
<accession>A0A4R1BCU8</accession>
<evidence type="ECO:0000259" key="4">
    <source>
        <dbReference type="PROSITE" id="PS50893"/>
    </source>
</evidence>
<organism evidence="5 6">
    <name type="scientific">Rubrobacter taiwanensis</name>
    <dbReference type="NCBI Taxonomy" id="185139"/>
    <lineage>
        <taxon>Bacteria</taxon>
        <taxon>Bacillati</taxon>
        <taxon>Actinomycetota</taxon>
        <taxon>Rubrobacteria</taxon>
        <taxon>Rubrobacterales</taxon>
        <taxon>Rubrobacteraceae</taxon>
        <taxon>Rubrobacter</taxon>
    </lineage>
</organism>
<dbReference type="Proteomes" id="UP000295244">
    <property type="component" value="Unassembled WGS sequence"/>
</dbReference>
<keyword evidence="6" id="KW-1185">Reference proteome</keyword>
<dbReference type="GO" id="GO:0015192">
    <property type="term" value="F:L-phenylalanine transmembrane transporter activity"/>
    <property type="evidence" value="ECO:0007669"/>
    <property type="project" value="TreeGrafter"/>
</dbReference>
<dbReference type="Gene3D" id="3.40.50.300">
    <property type="entry name" value="P-loop containing nucleotide triphosphate hydrolases"/>
    <property type="match status" value="1"/>
</dbReference>
<dbReference type="GO" id="GO:0005886">
    <property type="term" value="C:plasma membrane"/>
    <property type="evidence" value="ECO:0007669"/>
    <property type="project" value="TreeGrafter"/>
</dbReference>
<dbReference type="GO" id="GO:0015188">
    <property type="term" value="F:L-isoleucine transmembrane transporter activity"/>
    <property type="evidence" value="ECO:0007669"/>
    <property type="project" value="TreeGrafter"/>
</dbReference>
<dbReference type="GO" id="GO:1903806">
    <property type="term" value="P:L-isoleucine import across plasma membrane"/>
    <property type="evidence" value="ECO:0007669"/>
    <property type="project" value="TreeGrafter"/>
</dbReference>
<dbReference type="PANTHER" id="PTHR45772:SF7">
    <property type="entry name" value="AMINO ACID ABC TRANSPORTER ATP-BINDING PROTEIN"/>
    <property type="match status" value="1"/>
</dbReference>
<evidence type="ECO:0000313" key="5">
    <source>
        <dbReference type="EMBL" id="TCJ14844.1"/>
    </source>
</evidence>
<dbReference type="Pfam" id="PF00005">
    <property type="entry name" value="ABC_tran"/>
    <property type="match status" value="1"/>
</dbReference>
<keyword evidence="2" id="KW-0547">Nucleotide-binding</keyword>
<dbReference type="GO" id="GO:0016887">
    <property type="term" value="F:ATP hydrolysis activity"/>
    <property type="evidence" value="ECO:0007669"/>
    <property type="project" value="InterPro"/>
</dbReference>
<dbReference type="OrthoDB" id="9805514at2"/>
<dbReference type="InterPro" id="IPR051120">
    <property type="entry name" value="ABC_AA/LPS_Transport"/>
</dbReference>
<dbReference type="Pfam" id="PF12399">
    <property type="entry name" value="BCA_ABC_TP_C"/>
    <property type="match status" value="1"/>
</dbReference>
<dbReference type="PANTHER" id="PTHR45772">
    <property type="entry name" value="CONSERVED COMPONENT OF ABC TRANSPORTER FOR NATURAL AMINO ACIDS-RELATED"/>
    <property type="match status" value="1"/>
</dbReference>
<dbReference type="SMART" id="SM00382">
    <property type="entry name" value="AAA"/>
    <property type="match status" value="1"/>
</dbReference>
<feature type="domain" description="ABC transporter" evidence="4">
    <location>
        <begin position="4"/>
        <end position="245"/>
    </location>
</feature>
<dbReference type="InterPro" id="IPR003439">
    <property type="entry name" value="ABC_transporter-like_ATP-bd"/>
</dbReference>
<dbReference type="GO" id="GO:1903805">
    <property type="term" value="P:L-valine import across plasma membrane"/>
    <property type="evidence" value="ECO:0007669"/>
    <property type="project" value="TreeGrafter"/>
</dbReference>
<name>A0A4R1BCU8_9ACTN</name>
<dbReference type="FunFam" id="3.40.50.300:FF:000421">
    <property type="entry name" value="Branched-chain amino acid ABC transporter ATP-binding protein"/>
    <property type="match status" value="1"/>
</dbReference>
<dbReference type="InterPro" id="IPR027417">
    <property type="entry name" value="P-loop_NTPase"/>
</dbReference>
<dbReference type="GO" id="GO:0005304">
    <property type="term" value="F:L-valine transmembrane transporter activity"/>
    <property type="evidence" value="ECO:0007669"/>
    <property type="project" value="TreeGrafter"/>
</dbReference>
<reference evidence="5 6" key="1">
    <citation type="submission" date="2019-03" db="EMBL/GenBank/DDBJ databases">
        <title>Whole genome sequence of a novel Rubrobacter taiwanensis strain, isolated from Yellowstone National Park.</title>
        <authorList>
            <person name="Freed S."/>
            <person name="Ramaley R.F."/>
            <person name="Kyndt J.A."/>
        </authorList>
    </citation>
    <scope>NUCLEOTIDE SEQUENCE [LARGE SCALE GENOMIC DNA]</scope>
    <source>
        <strain evidence="5 6">Yellowstone</strain>
    </source>
</reference>
<evidence type="ECO:0000256" key="3">
    <source>
        <dbReference type="ARBA" id="ARBA00022840"/>
    </source>
</evidence>
<keyword evidence="3 5" id="KW-0067">ATP-binding</keyword>
<protein>
    <submittedName>
        <fullName evidence="5">ABC transporter ATP-binding protein</fullName>
    </submittedName>
</protein>
<dbReference type="RefSeq" id="WP_132692696.1">
    <property type="nucleotide sequence ID" value="NZ_SKBU01000031.1"/>
</dbReference>
<dbReference type="GO" id="GO:0005524">
    <property type="term" value="F:ATP binding"/>
    <property type="evidence" value="ECO:0007669"/>
    <property type="project" value="UniProtKB-KW"/>
</dbReference>
<dbReference type="SUPFAM" id="SSF52540">
    <property type="entry name" value="P-loop containing nucleoside triphosphate hydrolases"/>
    <property type="match status" value="1"/>
</dbReference>
<proteinExistence type="predicted"/>
<evidence type="ECO:0000256" key="2">
    <source>
        <dbReference type="ARBA" id="ARBA00022741"/>
    </source>
</evidence>
<dbReference type="PROSITE" id="PS50893">
    <property type="entry name" value="ABC_TRANSPORTER_2"/>
    <property type="match status" value="1"/>
</dbReference>
<dbReference type="InterPro" id="IPR032823">
    <property type="entry name" value="BCA_ABC_TP_C"/>
</dbReference>